<dbReference type="PANTHER" id="PTHR43330:SF27">
    <property type="entry name" value="METHIONINE AMINOPEPTIDASE"/>
    <property type="match status" value="1"/>
</dbReference>
<feature type="binding site" evidence="6">
    <location>
        <position position="201"/>
    </location>
    <ligand>
        <name>a divalent metal cation</name>
        <dbReference type="ChEBI" id="CHEBI:60240"/>
        <label>2</label>
        <note>catalytic</note>
    </ligand>
</feature>
<dbReference type="PANTHER" id="PTHR43330">
    <property type="entry name" value="METHIONINE AMINOPEPTIDASE"/>
    <property type="match status" value="1"/>
</dbReference>
<comment type="caution">
    <text evidence="9">The sequence shown here is derived from an EMBL/GenBank/DDBJ whole genome shotgun (WGS) entry which is preliminary data.</text>
</comment>
<comment type="catalytic activity">
    <reaction evidence="6 7">
        <text>Release of N-terminal amino acids, preferentially methionine, from peptides and arylamides.</text>
        <dbReference type="EC" id="3.4.11.18"/>
    </reaction>
</comment>
<dbReference type="EMBL" id="MNUO01000046">
    <property type="protein sequence ID" value="OIN97473.1"/>
    <property type="molecule type" value="Genomic_DNA"/>
</dbReference>
<feature type="binding site" evidence="6">
    <location>
        <position position="175"/>
    </location>
    <ligand>
        <name>substrate</name>
    </ligand>
</feature>
<evidence type="ECO:0000256" key="3">
    <source>
        <dbReference type="ARBA" id="ARBA00022670"/>
    </source>
</evidence>
<organism evidence="9 10">
    <name type="scientific">Candidatus Desantisbacteria bacterium CG1_02_38_46</name>
    <dbReference type="NCBI Taxonomy" id="1817893"/>
    <lineage>
        <taxon>Bacteria</taxon>
        <taxon>Candidatus Desantisiibacteriota</taxon>
    </lineage>
</organism>
<keyword evidence="2 6" id="KW-0031">Aminopeptidase</keyword>
<evidence type="ECO:0000256" key="4">
    <source>
        <dbReference type="ARBA" id="ARBA00022723"/>
    </source>
</evidence>
<evidence type="ECO:0000313" key="10">
    <source>
        <dbReference type="Proteomes" id="UP000182278"/>
    </source>
</evidence>
<evidence type="ECO:0000256" key="7">
    <source>
        <dbReference type="RuleBase" id="RU003653"/>
    </source>
</evidence>
<comment type="similarity">
    <text evidence="6">Belongs to the peptidase M24A family. Methionine aminopeptidase type 1 subfamily.</text>
</comment>
<dbReference type="Pfam" id="PF00557">
    <property type="entry name" value="Peptidase_M24"/>
    <property type="match status" value="1"/>
</dbReference>
<name>A0A1J4SDF2_9BACT</name>
<dbReference type="GO" id="GO:0004239">
    <property type="term" value="F:initiator methionyl aminopeptidase activity"/>
    <property type="evidence" value="ECO:0007669"/>
    <property type="project" value="UniProtKB-UniRule"/>
</dbReference>
<reference evidence="9 10" key="1">
    <citation type="journal article" date="2016" name="Environ. Microbiol.">
        <title>Genomic resolution of a cold subsurface aquifer community provides metabolic insights for novel microbes adapted to high CO concentrations.</title>
        <authorList>
            <person name="Probst A.J."/>
            <person name="Castelle C.J."/>
            <person name="Singh A."/>
            <person name="Brown C.T."/>
            <person name="Anantharaman K."/>
            <person name="Sharon I."/>
            <person name="Hug L.A."/>
            <person name="Burstein D."/>
            <person name="Emerson J.B."/>
            <person name="Thomas B.C."/>
            <person name="Banfield J.F."/>
        </authorList>
    </citation>
    <scope>NUCLEOTIDE SEQUENCE [LARGE SCALE GENOMIC DNA]</scope>
    <source>
        <strain evidence="9">CG1_02_38_46</strain>
    </source>
</reference>
<feature type="domain" description="Peptidase M24" evidence="8">
    <location>
        <begin position="12"/>
        <end position="238"/>
    </location>
</feature>
<feature type="binding site" evidence="6">
    <location>
        <position position="168"/>
    </location>
    <ligand>
        <name>a divalent metal cation</name>
        <dbReference type="ChEBI" id="CHEBI:60240"/>
        <label>2</label>
        <note>catalytic</note>
    </ligand>
</feature>
<evidence type="ECO:0000256" key="2">
    <source>
        <dbReference type="ARBA" id="ARBA00022438"/>
    </source>
</evidence>
<feature type="binding site" evidence="6">
    <location>
        <position position="77"/>
    </location>
    <ligand>
        <name>substrate</name>
    </ligand>
</feature>
<dbReference type="GO" id="GO:0046872">
    <property type="term" value="F:metal ion binding"/>
    <property type="evidence" value="ECO:0007669"/>
    <property type="project" value="UniProtKB-UniRule"/>
</dbReference>
<dbReference type="SUPFAM" id="SSF55920">
    <property type="entry name" value="Creatinase/aminopeptidase"/>
    <property type="match status" value="1"/>
</dbReference>
<keyword evidence="3 6" id="KW-0645">Protease</keyword>
<feature type="binding site" evidence="6">
    <location>
        <position position="232"/>
    </location>
    <ligand>
        <name>a divalent metal cation</name>
        <dbReference type="ChEBI" id="CHEBI:60240"/>
        <label>1</label>
    </ligand>
</feature>
<comment type="cofactor">
    <cofactor evidence="6">
        <name>Co(2+)</name>
        <dbReference type="ChEBI" id="CHEBI:48828"/>
    </cofactor>
    <cofactor evidence="6">
        <name>Zn(2+)</name>
        <dbReference type="ChEBI" id="CHEBI:29105"/>
    </cofactor>
    <cofactor evidence="6">
        <name>Mn(2+)</name>
        <dbReference type="ChEBI" id="CHEBI:29035"/>
    </cofactor>
    <cofactor evidence="6">
        <name>Fe(2+)</name>
        <dbReference type="ChEBI" id="CHEBI:29033"/>
    </cofactor>
    <text evidence="6">Binds 2 divalent metal cations per subunit. Has a high-affinity and a low affinity metal-binding site. The true nature of the physiological cofactor is under debate. The enzyme is active with cobalt, zinc, manganese or divalent iron ions. Most likely, methionine aminopeptidases function as mononuclear Fe(2+)-metalloproteases under physiological conditions, and the catalytically relevant metal-binding site has been assigned to the histidine-containing high-affinity site.</text>
</comment>
<proteinExistence type="inferred from homology"/>
<accession>A0A1J4SDF2</accession>
<dbReference type="NCBIfam" id="TIGR00500">
    <property type="entry name" value="met_pdase_I"/>
    <property type="match status" value="1"/>
</dbReference>
<keyword evidence="4 6" id="KW-0479">Metal-binding</keyword>
<evidence type="ECO:0000259" key="8">
    <source>
        <dbReference type="Pfam" id="PF00557"/>
    </source>
</evidence>
<feature type="binding site" evidence="6">
    <location>
        <position position="232"/>
    </location>
    <ligand>
        <name>a divalent metal cation</name>
        <dbReference type="ChEBI" id="CHEBI:60240"/>
        <label>2</label>
        <note>catalytic</note>
    </ligand>
</feature>
<dbReference type="GO" id="GO:0005829">
    <property type="term" value="C:cytosol"/>
    <property type="evidence" value="ECO:0007669"/>
    <property type="project" value="TreeGrafter"/>
</dbReference>
<comment type="subunit">
    <text evidence="6">Monomer.</text>
</comment>
<protein>
    <recommendedName>
        <fullName evidence="6 7">Methionine aminopeptidase</fullName>
        <shortName evidence="6">MAP</shortName>
        <shortName evidence="6">MetAP</shortName>
        <ecNumber evidence="6 7">3.4.11.18</ecNumber>
    </recommendedName>
    <alternativeName>
        <fullName evidence="6">Peptidase M</fullName>
    </alternativeName>
</protein>
<feature type="binding site" evidence="6">
    <location>
        <position position="94"/>
    </location>
    <ligand>
        <name>a divalent metal cation</name>
        <dbReference type="ChEBI" id="CHEBI:60240"/>
        <label>1</label>
    </ligand>
</feature>
<dbReference type="STRING" id="1817893.AUJ66_02990"/>
<dbReference type="InterPro" id="IPR001714">
    <property type="entry name" value="Pept_M24_MAP"/>
</dbReference>
<evidence type="ECO:0000313" key="9">
    <source>
        <dbReference type="EMBL" id="OIN97473.1"/>
    </source>
</evidence>
<dbReference type="HAMAP" id="MF_01974">
    <property type="entry name" value="MetAP_1"/>
    <property type="match status" value="1"/>
</dbReference>
<keyword evidence="5 6" id="KW-0378">Hydrolase</keyword>
<dbReference type="InterPro" id="IPR002467">
    <property type="entry name" value="Pept_M24A_MAP1"/>
</dbReference>
<dbReference type="GO" id="GO:0070006">
    <property type="term" value="F:metalloaminopeptidase activity"/>
    <property type="evidence" value="ECO:0007669"/>
    <property type="project" value="UniProtKB-UniRule"/>
</dbReference>
<dbReference type="CDD" id="cd01086">
    <property type="entry name" value="MetAP1"/>
    <property type="match status" value="1"/>
</dbReference>
<dbReference type="EC" id="3.4.11.18" evidence="6 7"/>
<dbReference type="InterPro" id="IPR000994">
    <property type="entry name" value="Pept_M24"/>
</dbReference>
<evidence type="ECO:0000256" key="5">
    <source>
        <dbReference type="ARBA" id="ARBA00022801"/>
    </source>
</evidence>
<dbReference type="PRINTS" id="PR00599">
    <property type="entry name" value="MAPEPTIDASE"/>
</dbReference>
<dbReference type="Proteomes" id="UP000182278">
    <property type="component" value="Unassembled WGS sequence"/>
</dbReference>
<dbReference type="GO" id="GO:0006508">
    <property type="term" value="P:proteolysis"/>
    <property type="evidence" value="ECO:0007669"/>
    <property type="project" value="UniProtKB-KW"/>
</dbReference>
<dbReference type="InterPro" id="IPR036005">
    <property type="entry name" value="Creatinase/aminopeptidase-like"/>
</dbReference>
<dbReference type="Gene3D" id="3.90.230.10">
    <property type="entry name" value="Creatinase/methionine aminopeptidase superfamily"/>
    <property type="match status" value="1"/>
</dbReference>
<comment type="function">
    <text evidence="1 6">Removes the N-terminal methionine from nascent proteins. The N-terminal methionine is often cleaved when the second residue in the primary sequence is small and uncharged (Met-Ala-, Cys, Gly, Pro, Ser, Thr, or Val). Requires deformylation of the N(alpha)-formylated initiator methionine before it can be hydrolyzed.</text>
</comment>
<evidence type="ECO:0000256" key="1">
    <source>
        <dbReference type="ARBA" id="ARBA00002521"/>
    </source>
</evidence>
<feature type="binding site" evidence="6">
    <location>
        <position position="105"/>
    </location>
    <ligand>
        <name>a divalent metal cation</name>
        <dbReference type="ChEBI" id="CHEBI:60240"/>
        <label>1</label>
    </ligand>
</feature>
<feature type="binding site" evidence="6">
    <location>
        <position position="105"/>
    </location>
    <ligand>
        <name>a divalent metal cation</name>
        <dbReference type="ChEBI" id="CHEBI:60240"/>
        <label>2</label>
        <note>catalytic</note>
    </ligand>
</feature>
<evidence type="ECO:0000256" key="6">
    <source>
        <dbReference type="HAMAP-Rule" id="MF_01974"/>
    </source>
</evidence>
<gene>
    <name evidence="6" type="primary">map</name>
    <name evidence="9" type="ORF">AUJ66_02990</name>
</gene>
<dbReference type="AlphaFoldDB" id="A0A1J4SDF2"/>
<sequence length="255" mass="28068">MIYLRSDKEIAEIEKACKIVAEIQEELKKIIKPGITTNYLNESAEREAVKKKVKLAFKGYRGFPEGICTSVNDEVVHGIPSSRILKAGDIISIDIGILNNGYYGDGAFTVGVDGISSVADLLMRVTEKALYCGIDEARVGNRLSNISHAIQKHVESDGFSVVRDLVGHGIGRNLHEEPQIPNFGPPNRGPRLREGMVMAIEPMVASGDWKVKILNNGWTVATEDHSLSAHFEHTLVITTRGPQILTKLNTRRKNA</sequence>